<evidence type="ECO:0000313" key="2">
    <source>
        <dbReference type="Proteomes" id="UP001162992"/>
    </source>
</evidence>
<accession>A0ACC2AQ93</accession>
<dbReference type="Proteomes" id="UP001162992">
    <property type="component" value="Chromosome 20"/>
</dbReference>
<keyword evidence="2" id="KW-1185">Reference proteome</keyword>
<organism evidence="1 2">
    <name type="scientific">Diphasiastrum complanatum</name>
    <name type="common">Issler's clubmoss</name>
    <name type="synonym">Lycopodium complanatum</name>
    <dbReference type="NCBI Taxonomy" id="34168"/>
    <lineage>
        <taxon>Eukaryota</taxon>
        <taxon>Viridiplantae</taxon>
        <taxon>Streptophyta</taxon>
        <taxon>Embryophyta</taxon>
        <taxon>Tracheophyta</taxon>
        <taxon>Lycopodiopsida</taxon>
        <taxon>Lycopodiales</taxon>
        <taxon>Lycopodiaceae</taxon>
        <taxon>Lycopodioideae</taxon>
        <taxon>Diphasiastrum</taxon>
    </lineage>
</organism>
<comment type="caution">
    <text evidence="1">The sequence shown here is derived from an EMBL/GenBank/DDBJ whole genome shotgun (WGS) entry which is preliminary data.</text>
</comment>
<reference evidence="2" key="1">
    <citation type="journal article" date="2024" name="Proc. Natl. Acad. Sci. U.S.A.">
        <title>Extraordinary preservation of gene collinearity over three hundred million years revealed in homosporous lycophytes.</title>
        <authorList>
            <person name="Li C."/>
            <person name="Wickell D."/>
            <person name="Kuo L.Y."/>
            <person name="Chen X."/>
            <person name="Nie B."/>
            <person name="Liao X."/>
            <person name="Peng D."/>
            <person name="Ji J."/>
            <person name="Jenkins J."/>
            <person name="Williams M."/>
            <person name="Shu S."/>
            <person name="Plott C."/>
            <person name="Barry K."/>
            <person name="Rajasekar S."/>
            <person name="Grimwood J."/>
            <person name="Han X."/>
            <person name="Sun S."/>
            <person name="Hou Z."/>
            <person name="He W."/>
            <person name="Dai G."/>
            <person name="Sun C."/>
            <person name="Schmutz J."/>
            <person name="Leebens-Mack J.H."/>
            <person name="Li F.W."/>
            <person name="Wang L."/>
        </authorList>
    </citation>
    <scope>NUCLEOTIDE SEQUENCE [LARGE SCALE GENOMIC DNA]</scope>
    <source>
        <strain evidence="2">cv. PW_Plant_1</strain>
    </source>
</reference>
<dbReference type="EMBL" id="CM055111">
    <property type="protein sequence ID" value="KAJ7519302.1"/>
    <property type="molecule type" value="Genomic_DNA"/>
</dbReference>
<evidence type="ECO:0000313" key="1">
    <source>
        <dbReference type="EMBL" id="KAJ7519302.1"/>
    </source>
</evidence>
<gene>
    <name evidence="1" type="ORF">O6H91_20G032900</name>
</gene>
<sequence>MADRREHAASLWRPTPRLQQHQTDRTKQLVSEGEEGREERGLVRKLGLWDVILLGIGASIGAGIFVITGTVAHDAGPGNCLKLYP</sequence>
<proteinExistence type="predicted"/>
<name>A0ACC2AQ93_DIPCM</name>
<protein>
    <submittedName>
        <fullName evidence="1">Uncharacterized protein</fullName>
    </submittedName>
</protein>